<dbReference type="InterPro" id="IPR000673">
    <property type="entry name" value="Sig_transdc_resp-reg_Me-estase"/>
</dbReference>
<sequence length="201" mass="21612">MPNLTPYAVSKLQKIEVLLLACSAGGFNVLFNMLKVFPGGLPIAIVVIVHRNARYETNIEESIMTKSHITVKVAEEKEPIRRATAYFAPAGYHLLIEPDHTFSLDISEPVNFCRPSIDVTLQSAADVYGPAIAAALLSGANQDGAQGMCAVQRAGGLCIVQDPREAAVKTMPEAAIGLGAADLILTNEELITFSRQLDTYI</sequence>
<evidence type="ECO:0000313" key="6">
    <source>
        <dbReference type="EMBL" id="GGC20038.1"/>
    </source>
</evidence>
<evidence type="ECO:0000259" key="5">
    <source>
        <dbReference type="PROSITE" id="PS50122"/>
    </source>
</evidence>
<evidence type="ECO:0000256" key="1">
    <source>
        <dbReference type="ARBA" id="ARBA00022801"/>
    </source>
</evidence>
<feature type="domain" description="CheB-type methylesterase" evidence="5">
    <location>
        <begin position="6"/>
        <end position="190"/>
    </location>
</feature>
<name>A0ABQ1L875_9SPHI</name>
<keyword evidence="4" id="KW-0145">Chemotaxis</keyword>
<proteinExistence type="predicted"/>
<feature type="active site" evidence="4">
    <location>
        <position position="143"/>
    </location>
</feature>
<dbReference type="RefSeq" id="WP_308420733.1">
    <property type="nucleotide sequence ID" value="NZ_BMIK01000002.1"/>
</dbReference>
<comment type="catalytic activity">
    <reaction evidence="3">
        <text>[protein]-L-glutamate 5-O-methyl ester + H2O = L-glutamyl-[protein] + methanol + H(+)</text>
        <dbReference type="Rhea" id="RHEA:23236"/>
        <dbReference type="Rhea" id="RHEA-COMP:10208"/>
        <dbReference type="Rhea" id="RHEA-COMP:10311"/>
        <dbReference type="ChEBI" id="CHEBI:15377"/>
        <dbReference type="ChEBI" id="CHEBI:15378"/>
        <dbReference type="ChEBI" id="CHEBI:17790"/>
        <dbReference type="ChEBI" id="CHEBI:29973"/>
        <dbReference type="ChEBI" id="CHEBI:82795"/>
        <dbReference type="EC" id="3.1.1.61"/>
    </reaction>
</comment>
<dbReference type="InterPro" id="IPR035909">
    <property type="entry name" value="CheB_C"/>
</dbReference>
<dbReference type="PROSITE" id="PS50122">
    <property type="entry name" value="CHEB"/>
    <property type="match status" value="1"/>
</dbReference>
<evidence type="ECO:0000256" key="2">
    <source>
        <dbReference type="ARBA" id="ARBA00039140"/>
    </source>
</evidence>
<evidence type="ECO:0000256" key="4">
    <source>
        <dbReference type="PROSITE-ProRule" id="PRU00050"/>
    </source>
</evidence>
<accession>A0ABQ1L875</accession>
<evidence type="ECO:0000256" key="3">
    <source>
        <dbReference type="ARBA" id="ARBA00048267"/>
    </source>
</evidence>
<keyword evidence="7" id="KW-1185">Reference proteome</keyword>
<dbReference type="Proteomes" id="UP000597338">
    <property type="component" value="Unassembled WGS sequence"/>
</dbReference>
<feature type="active site" evidence="4">
    <location>
        <position position="50"/>
    </location>
</feature>
<dbReference type="EMBL" id="BMIK01000002">
    <property type="protein sequence ID" value="GGC20038.1"/>
    <property type="molecule type" value="Genomic_DNA"/>
</dbReference>
<evidence type="ECO:0000313" key="7">
    <source>
        <dbReference type="Proteomes" id="UP000597338"/>
    </source>
</evidence>
<reference evidence="7" key="1">
    <citation type="journal article" date="2019" name="Int. J. Syst. Evol. Microbiol.">
        <title>The Global Catalogue of Microorganisms (GCM) 10K type strain sequencing project: providing services to taxonomists for standard genome sequencing and annotation.</title>
        <authorList>
            <consortium name="The Broad Institute Genomics Platform"/>
            <consortium name="The Broad Institute Genome Sequencing Center for Infectious Disease"/>
            <person name="Wu L."/>
            <person name="Ma J."/>
        </authorList>
    </citation>
    <scope>NUCLEOTIDE SEQUENCE [LARGE SCALE GENOMIC DNA]</scope>
    <source>
        <strain evidence="7">CGMCC 1.15342</strain>
    </source>
</reference>
<dbReference type="Pfam" id="PF01339">
    <property type="entry name" value="CheB_methylest"/>
    <property type="match status" value="1"/>
</dbReference>
<dbReference type="PANTHER" id="PTHR42872">
    <property type="entry name" value="PROTEIN-GLUTAMATE METHYLESTERASE/PROTEIN-GLUTAMINE GLUTAMINASE"/>
    <property type="match status" value="1"/>
</dbReference>
<dbReference type="EC" id="3.1.1.61" evidence="2"/>
<comment type="caution">
    <text evidence="6">The sequence shown here is derived from an EMBL/GenBank/DDBJ whole genome shotgun (WGS) entry which is preliminary data.</text>
</comment>
<dbReference type="PANTHER" id="PTHR42872:SF3">
    <property type="entry name" value="PROTEIN-GLUTAMATE METHYLESTERASE_PROTEIN-GLUTAMINE GLUTAMINASE 1"/>
    <property type="match status" value="1"/>
</dbReference>
<organism evidence="6 7">
    <name type="scientific">Parapedobacter defluvii</name>
    <dbReference type="NCBI Taxonomy" id="2045106"/>
    <lineage>
        <taxon>Bacteria</taxon>
        <taxon>Pseudomonadati</taxon>
        <taxon>Bacteroidota</taxon>
        <taxon>Sphingobacteriia</taxon>
        <taxon>Sphingobacteriales</taxon>
        <taxon>Sphingobacteriaceae</taxon>
        <taxon>Parapedobacter</taxon>
    </lineage>
</organism>
<dbReference type="Gene3D" id="3.40.50.180">
    <property type="entry name" value="Methylesterase CheB, C-terminal domain"/>
    <property type="match status" value="1"/>
</dbReference>
<gene>
    <name evidence="6" type="primary">cheB2</name>
    <name evidence="6" type="ORF">GCM10011386_09900</name>
</gene>
<protein>
    <recommendedName>
        <fullName evidence="2">protein-glutamate methylesterase</fullName>
        <ecNumber evidence="2">3.1.1.61</ecNumber>
    </recommendedName>
</protein>
<dbReference type="CDD" id="cd16433">
    <property type="entry name" value="CheB"/>
    <property type="match status" value="1"/>
</dbReference>
<feature type="active site" evidence="4">
    <location>
        <position position="23"/>
    </location>
</feature>
<keyword evidence="1 4" id="KW-0378">Hydrolase</keyword>
<dbReference type="SUPFAM" id="SSF52738">
    <property type="entry name" value="Methylesterase CheB, C-terminal domain"/>
    <property type="match status" value="1"/>
</dbReference>